<dbReference type="PANTHER" id="PTHR18964:SF149">
    <property type="entry name" value="BIFUNCTIONAL UDP-N-ACETYLGLUCOSAMINE 2-EPIMERASE_N-ACETYLMANNOSAMINE KINASE"/>
    <property type="match status" value="1"/>
</dbReference>
<sequence length="420" mass="43882">MLDPGLTSVSSRRIRQSNEIAVLRALHRIGPLSRADLARTLRLNRSSSGHIVASLLGLGLVRETAVATAQAEPARVGRPGILFELVPDAVFFLGIEIGVEHIRAVVIDLEGRIVAHRAEPFDGIATPPARATEVAVALALDTIAPERLGRCEGVGVTAPAQMDHDGLVRVAPILGWRAVDLPALLRQVVPEALPVMVENDGNAFAIGAIYGHSAPPVGVTLFLVLETGVGAGIAIDGALVRGGHGLAGEIGHMLVPDWAEAGRMRPLETVIGLEAVLAAYAAGRGVERSTLAEFLARVRDREPAAVMIAESWSRTLAFALVQAARLIDPDHVVLGGSLAALYPLVSARVIAHVRAIQEATFPIPAIVTHQSEWASAFGAACMLHQRFLSLEGQGAPDRPSAPDGVADGAVDNAGDDGPVG</sequence>
<gene>
    <name evidence="3" type="ORF">HNP73_000838</name>
</gene>
<keyword evidence="3" id="KW-0808">Transferase</keyword>
<evidence type="ECO:0000313" key="4">
    <source>
        <dbReference type="Proteomes" id="UP000549457"/>
    </source>
</evidence>
<dbReference type="Proteomes" id="UP000549457">
    <property type="component" value="Unassembled WGS sequence"/>
</dbReference>
<organism evidence="3 4">
    <name type="scientific">Amaricoccus macauensis</name>
    <dbReference type="NCBI Taxonomy" id="57001"/>
    <lineage>
        <taxon>Bacteria</taxon>
        <taxon>Pseudomonadati</taxon>
        <taxon>Pseudomonadota</taxon>
        <taxon>Alphaproteobacteria</taxon>
        <taxon>Rhodobacterales</taxon>
        <taxon>Paracoccaceae</taxon>
        <taxon>Amaricoccus</taxon>
    </lineage>
</organism>
<dbReference type="EMBL" id="JACHFM010000001">
    <property type="protein sequence ID" value="MBB5220917.1"/>
    <property type="molecule type" value="Genomic_DNA"/>
</dbReference>
<dbReference type="Gene3D" id="1.10.10.10">
    <property type="entry name" value="Winged helix-like DNA-binding domain superfamily/Winged helix DNA-binding domain"/>
    <property type="match status" value="1"/>
</dbReference>
<dbReference type="InterPro" id="IPR000600">
    <property type="entry name" value="ROK"/>
</dbReference>
<dbReference type="SUPFAM" id="SSF46785">
    <property type="entry name" value="Winged helix' DNA-binding domain"/>
    <property type="match status" value="1"/>
</dbReference>
<dbReference type="InterPro" id="IPR043129">
    <property type="entry name" value="ATPase_NBD"/>
</dbReference>
<dbReference type="InterPro" id="IPR049874">
    <property type="entry name" value="ROK_cs"/>
</dbReference>
<dbReference type="Gene3D" id="3.30.420.40">
    <property type="match status" value="2"/>
</dbReference>
<comment type="similarity">
    <text evidence="1">Belongs to the ROK (NagC/XylR) family.</text>
</comment>
<protein>
    <submittedName>
        <fullName evidence="3">Putative NBD/HSP70 family sugar kinase</fullName>
    </submittedName>
</protein>
<dbReference type="PANTHER" id="PTHR18964">
    <property type="entry name" value="ROK (REPRESSOR, ORF, KINASE) FAMILY"/>
    <property type="match status" value="1"/>
</dbReference>
<evidence type="ECO:0000313" key="3">
    <source>
        <dbReference type="EMBL" id="MBB5220917.1"/>
    </source>
</evidence>
<evidence type="ECO:0000256" key="2">
    <source>
        <dbReference type="SAM" id="MobiDB-lite"/>
    </source>
</evidence>
<comment type="caution">
    <text evidence="3">The sequence shown here is derived from an EMBL/GenBank/DDBJ whole genome shotgun (WGS) entry which is preliminary data.</text>
</comment>
<name>A0A840SGC2_9RHOB</name>
<dbReference type="GO" id="GO:0016301">
    <property type="term" value="F:kinase activity"/>
    <property type="evidence" value="ECO:0007669"/>
    <property type="project" value="UniProtKB-KW"/>
</dbReference>
<dbReference type="AlphaFoldDB" id="A0A840SGC2"/>
<dbReference type="InterPro" id="IPR036390">
    <property type="entry name" value="WH_DNA-bd_sf"/>
</dbReference>
<keyword evidence="4" id="KW-1185">Reference proteome</keyword>
<feature type="region of interest" description="Disordered" evidence="2">
    <location>
        <begin position="393"/>
        <end position="420"/>
    </location>
</feature>
<dbReference type="RefSeq" id="WP_184147338.1">
    <property type="nucleotide sequence ID" value="NZ_JACHFM010000001.1"/>
</dbReference>
<proteinExistence type="inferred from homology"/>
<accession>A0A840SGC2</accession>
<dbReference type="InterPro" id="IPR036388">
    <property type="entry name" value="WH-like_DNA-bd_sf"/>
</dbReference>
<keyword evidence="3" id="KW-0418">Kinase</keyword>
<dbReference type="Pfam" id="PF00480">
    <property type="entry name" value="ROK"/>
    <property type="match status" value="1"/>
</dbReference>
<dbReference type="PROSITE" id="PS01125">
    <property type="entry name" value="ROK"/>
    <property type="match status" value="1"/>
</dbReference>
<evidence type="ECO:0000256" key="1">
    <source>
        <dbReference type="ARBA" id="ARBA00006479"/>
    </source>
</evidence>
<dbReference type="SUPFAM" id="SSF53067">
    <property type="entry name" value="Actin-like ATPase domain"/>
    <property type="match status" value="1"/>
</dbReference>
<reference evidence="3 4" key="1">
    <citation type="submission" date="2020-08" db="EMBL/GenBank/DDBJ databases">
        <title>Genomic Encyclopedia of Type Strains, Phase IV (KMG-IV): sequencing the most valuable type-strain genomes for metagenomic binning, comparative biology and taxonomic classification.</title>
        <authorList>
            <person name="Goeker M."/>
        </authorList>
    </citation>
    <scope>NUCLEOTIDE SEQUENCE [LARGE SCALE GENOMIC DNA]</scope>
    <source>
        <strain evidence="3 4">DSM 101730</strain>
    </source>
</reference>
<feature type="compositionally biased region" description="Low complexity" evidence="2">
    <location>
        <begin position="401"/>
        <end position="420"/>
    </location>
</feature>